<evidence type="ECO:0000256" key="1">
    <source>
        <dbReference type="SAM" id="Phobius"/>
    </source>
</evidence>
<accession>A0A6N9R2L7</accession>
<keyword evidence="3" id="KW-0378">Hydrolase</keyword>
<dbReference type="Proteomes" id="UP000471026">
    <property type="component" value="Unassembled WGS sequence"/>
</dbReference>
<reference evidence="3 4" key="1">
    <citation type="submission" date="2019-11" db="EMBL/GenBank/DDBJ databases">
        <title>Draft genome sequence of Kocuria indica DP-K7, a methyl red degrading Actinobacterium.</title>
        <authorList>
            <person name="Kumaran S."/>
            <person name="Tischler D."/>
            <person name="Ngo A.C.R."/>
            <person name="Schultes F."/>
        </authorList>
    </citation>
    <scope>NUCLEOTIDE SEQUENCE [LARGE SCALE GENOMIC DNA]</scope>
    <source>
        <strain evidence="3 4">DP-K7</strain>
    </source>
</reference>
<keyword evidence="3" id="KW-0482">Metalloprotease</keyword>
<comment type="caution">
    <text evidence="3">The sequence shown here is derived from an EMBL/GenBank/DDBJ whole genome shotgun (WGS) entry which is preliminary data.</text>
</comment>
<evidence type="ECO:0000259" key="2">
    <source>
        <dbReference type="Pfam" id="PF02517"/>
    </source>
</evidence>
<name>A0A6N9R2L7_9MICC</name>
<evidence type="ECO:0000313" key="4">
    <source>
        <dbReference type="Proteomes" id="UP000471026"/>
    </source>
</evidence>
<dbReference type="PROSITE" id="PS51257">
    <property type="entry name" value="PROKAR_LIPOPROTEIN"/>
    <property type="match status" value="1"/>
</dbReference>
<feature type="domain" description="CAAX prenyl protease 2/Lysostaphin resistance protein A-like" evidence="2">
    <location>
        <begin position="78"/>
        <end position="163"/>
    </location>
</feature>
<feature type="transmembrane region" description="Helical" evidence="1">
    <location>
        <begin position="150"/>
        <end position="169"/>
    </location>
</feature>
<dbReference type="InterPro" id="IPR003675">
    <property type="entry name" value="Rce1/LyrA-like_dom"/>
</dbReference>
<dbReference type="Pfam" id="PF02517">
    <property type="entry name" value="Rce1-like"/>
    <property type="match status" value="1"/>
</dbReference>
<dbReference type="GO" id="GO:0080120">
    <property type="term" value="P:CAAX-box protein maturation"/>
    <property type="evidence" value="ECO:0007669"/>
    <property type="project" value="UniProtKB-ARBA"/>
</dbReference>
<dbReference type="GO" id="GO:0008237">
    <property type="term" value="F:metallopeptidase activity"/>
    <property type="evidence" value="ECO:0007669"/>
    <property type="project" value="UniProtKB-KW"/>
</dbReference>
<evidence type="ECO:0000313" key="3">
    <source>
        <dbReference type="EMBL" id="NDO78790.1"/>
    </source>
</evidence>
<keyword evidence="1" id="KW-0812">Transmembrane</keyword>
<proteinExistence type="predicted"/>
<dbReference type="GO" id="GO:0006508">
    <property type="term" value="P:proteolysis"/>
    <property type="evidence" value="ECO:0007669"/>
    <property type="project" value="UniProtKB-KW"/>
</dbReference>
<feature type="transmembrane region" description="Helical" evidence="1">
    <location>
        <begin position="111"/>
        <end position="144"/>
    </location>
</feature>
<keyword evidence="3" id="KW-0645">Protease</keyword>
<feature type="transmembrane region" description="Helical" evidence="1">
    <location>
        <begin position="29"/>
        <end position="50"/>
    </location>
</feature>
<sequence>MRTVWVVLATGFVAAACLAWSLRIPAGDQWFYPATFILAAVYIIGSSTAVRMTGERLPSAVTPRGLCYAVLDHARVGSLVVTALTTTVNGVAEETYYRGALWRVLPRGRRILVTTVACTPVTSLAGIPLLALAAAALGALVGWLRERTRSLLPCVVAHLIWSLTMLFVLPSVV</sequence>
<keyword evidence="1" id="KW-0472">Membrane</keyword>
<gene>
    <name evidence="3" type="ORF">GKZ75_11290</name>
</gene>
<organism evidence="3 4">
    <name type="scientific">Kocuria marina subsp. indica</name>
    <dbReference type="NCBI Taxonomy" id="1049583"/>
    <lineage>
        <taxon>Bacteria</taxon>
        <taxon>Bacillati</taxon>
        <taxon>Actinomycetota</taxon>
        <taxon>Actinomycetes</taxon>
        <taxon>Micrococcales</taxon>
        <taxon>Micrococcaceae</taxon>
        <taxon>Kocuria</taxon>
    </lineage>
</organism>
<dbReference type="GO" id="GO:0004175">
    <property type="term" value="F:endopeptidase activity"/>
    <property type="evidence" value="ECO:0007669"/>
    <property type="project" value="UniProtKB-ARBA"/>
</dbReference>
<dbReference type="AlphaFoldDB" id="A0A6N9R2L7"/>
<keyword evidence="1" id="KW-1133">Transmembrane helix</keyword>
<dbReference type="EMBL" id="WMHZ01000017">
    <property type="protein sequence ID" value="NDO78790.1"/>
    <property type="molecule type" value="Genomic_DNA"/>
</dbReference>
<protein>
    <submittedName>
        <fullName evidence="3">CPBP family intramembrane metalloprotease</fullName>
    </submittedName>
</protein>